<feature type="domain" description="Malectin" evidence="1">
    <location>
        <begin position="62"/>
        <end position="184"/>
    </location>
</feature>
<dbReference type="AlphaFoldDB" id="A0A0F9ABK7"/>
<accession>A0A0F9ABK7</accession>
<sequence length="209" mass="22637">RPSCWFDTVSGGGLMIKPPQSNGCTCEVTAPFTFALGTVSTEPATPQIYSTSGPSLPVKHLYVNVGGMGDYSDKDGHLWVADQTHRPTPKIPILQFRPGRKFYKGGRDVMRSAIFTRIDNTDTPFLFATMARGLKTLTIRLDRKGSGKSASYDVALGFSAPPGDKAGQRVFDVAVAGKTVLKGLVVGRIGKVFSQHGKGPQRCSRAWMW</sequence>
<protein>
    <recommendedName>
        <fullName evidence="1">Malectin domain-containing protein</fullName>
    </recommendedName>
</protein>
<feature type="non-terminal residue" evidence="2">
    <location>
        <position position="1"/>
    </location>
</feature>
<dbReference type="Gene3D" id="2.60.120.430">
    <property type="entry name" value="Galactose-binding lectin"/>
    <property type="match status" value="1"/>
</dbReference>
<reference evidence="2" key="1">
    <citation type="journal article" date="2015" name="Nature">
        <title>Complex archaea that bridge the gap between prokaryotes and eukaryotes.</title>
        <authorList>
            <person name="Spang A."/>
            <person name="Saw J.H."/>
            <person name="Jorgensen S.L."/>
            <person name="Zaremba-Niedzwiedzka K."/>
            <person name="Martijn J."/>
            <person name="Lind A.E."/>
            <person name="van Eijk R."/>
            <person name="Schleper C."/>
            <person name="Guy L."/>
            <person name="Ettema T.J."/>
        </authorList>
    </citation>
    <scope>NUCLEOTIDE SEQUENCE</scope>
</reference>
<gene>
    <name evidence="2" type="ORF">LCGC14_2591090</name>
</gene>
<proteinExistence type="predicted"/>
<organism evidence="2">
    <name type="scientific">marine sediment metagenome</name>
    <dbReference type="NCBI Taxonomy" id="412755"/>
    <lineage>
        <taxon>unclassified sequences</taxon>
        <taxon>metagenomes</taxon>
        <taxon>ecological metagenomes</taxon>
    </lineage>
</organism>
<name>A0A0F9ABK7_9ZZZZ</name>
<evidence type="ECO:0000259" key="1">
    <source>
        <dbReference type="Pfam" id="PF11721"/>
    </source>
</evidence>
<dbReference type="InterPro" id="IPR021720">
    <property type="entry name" value="Malectin_dom"/>
</dbReference>
<comment type="caution">
    <text evidence="2">The sequence shown here is derived from an EMBL/GenBank/DDBJ whole genome shotgun (WGS) entry which is preliminary data.</text>
</comment>
<evidence type="ECO:0000313" key="2">
    <source>
        <dbReference type="EMBL" id="KKL06934.1"/>
    </source>
</evidence>
<dbReference type="EMBL" id="LAZR01043496">
    <property type="protein sequence ID" value="KKL06934.1"/>
    <property type="molecule type" value="Genomic_DNA"/>
</dbReference>
<dbReference type="Pfam" id="PF11721">
    <property type="entry name" value="Malectin"/>
    <property type="match status" value="1"/>
</dbReference>